<dbReference type="InterPro" id="IPR036397">
    <property type="entry name" value="RNaseH_sf"/>
</dbReference>
<dbReference type="PANTHER" id="PTHR30231">
    <property type="entry name" value="DNA POLYMERASE III SUBUNIT EPSILON"/>
    <property type="match status" value="1"/>
</dbReference>
<dbReference type="InterPro" id="IPR058561">
    <property type="entry name" value="Exonuc_1_C"/>
</dbReference>
<evidence type="ECO:0000256" key="9">
    <source>
        <dbReference type="ARBA" id="ARBA00023204"/>
    </source>
</evidence>
<evidence type="ECO:0000256" key="7">
    <source>
        <dbReference type="ARBA" id="ARBA00022842"/>
    </source>
</evidence>
<keyword evidence="8" id="KW-0238">DNA-binding</keyword>
<dbReference type="Proteomes" id="UP000501325">
    <property type="component" value="Chromosome"/>
</dbReference>
<dbReference type="Gene3D" id="3.30.420.10">
    <property type="entry name" value="Ribonuclease H-like superfamily/Ribonuclease H"/>
    <property type="match status" value="1"/>
</dbReference>
<dbReference type="PROSITE" id="PS51784">
    <property type="entry name" value="EXOI_SH3"/>
    <property type="match status" value="1"/>
</dbReference>
<gene>
    <name evidence="16" type="ORF">GYM46_10645</name>
</gene>
<evidence type="ECO:0000256" key="13">
    <source>
        <dbReference type="PIRSR" id="PIRSR000977-2"/>
    </source>
</evidence>
<feature type="binding site" evidence="12">
    <location>
        <position position="9"/>
    </location>
    <ligand>
        <name>substrate</name>
    </ligand>
</feature>
<dbReference type="InterPro" id="IPR023607">
    <property type="entry name" value="Exodeoxyribonuclease_I"/>
</dbReference>
<feature type="binding site" evidence="13">
    <location>
        <position position="9"/>
    </location>
    <ligand>
        <name>Mg(2+)</name>
        <dbReference type="ChEBI" id="CHEBI:18420"/>
        <label>2</label>
    </ligand>
</feature>
<evidence type="ECO:0000256" key="5">
    <source>
        <dbReference type="ARBA" id="ARBA00022763"/>
    </source>
</evidence>
<comment type="subunit">
    <text evidence="11">Monomer. Interacts with ssb (via C-terminus); this interaction stimulates the exonuclease activity by recruiting the enzyme to its substrate.</text>
</comment>
<evidence type="ECO:0000256" key="12">
    <source>
        <dbReference type="PIRSR" id="PIRSR000977-1"/>
    </source>
</evidence>
<evidence type="ECO:0000313" key="17">
    <source>
        <dbReference type="Proteomes" id="UP000501325"/>
    </source>
</evidence>
<comment type="cofactor">
    <cofactor evidence="13">
        <name>Mg(2+)</name>
        <dbReference type="ChEBI" id="CHEBI:18420"/>
    </cofactor>
    <text evidence="13">Binds 2 Mg(2+) ions per monomer.</text>
</comment>
<keyword evidence="4 13" id="KW-0479">Metal-binding</keyword>
<keyword evidence="7 13" id="KW-0460">Magnesium</keyword>
<dbReference type="PROSITE" id="PS51785">
    <property type="entry name" value="EXOI_C"/>
    <property type="match status" value="1"/>
</dbReference>
<organism evidence="16 17">
    <name type="scientific">Brevundimonas mediterranea</name>
    <dbReference type="NCBI Taxonomy" id="74329"/>
    <lineage>
        <taxon>Bacteria</taxon>
        <taxon>Pseudomonadati</taxon>
        <taxon>Pseudomonadota</taxon>
        <taxon>Alphaproteobacteria</taxon>
        <taxon>Caulobacterales</taxon>
        <taxon>Caulobacteraceae</taxon>
        <taxon>Brevundimonas</taxon>
    </lineage>
</organism>
<keyword evidence="6" id="KW-0378">Hydrolase</keyword>
<dbReference type="PANTHER" id="PTHR30231:SF41">
    <property type="entry name" value="DNA POLYMERASE III SUBUNIT EPSILON"/>
    <property type="match status" value="1"/>
</dbReference>
<keyword evidence="5" id="KW-0227">DNA damage</keyword>
<dbReference type="PIRSF" id="PIRSF000977">
    <property type="entry name" value="Exodeoxyribonuclease_I"/>
    <property type="match status" value="1"/>
</dbReference>
<evidence type="ECO:0000256" key="1">
    <source>
        <dbReference type="ARBA" id="ARBA00000563"/>
    </source>
</evidence>
<evidence type="ECO:0000256" key="4">
    <source>
        <dbReference type="ARBA" id="ARBA00022723"/>
    </source>
</evidence>
<dbReference type="GO" id="GO:0046872">
    <property type="term" value="F:metal ion binding"/>
    <property type="evidence" value="ECO:0007669"/>
    <property type="project" value="UniProtKB-KW"/>
</dbReference>
<reference evidence="16 17" key="1">
    <citation type="submission" date="2020-01" db="EMBL/GenBank/DDBJ databases">
        <authorList>
            <person name="Wang S."/>
        </authorList>
    </citation>
    <scope>NUCLEOTIDE SEQUENCE [LARGE SCALE GENOMIC DNA]</scope>
    <source>
        <strain evidence="16 17">D151-2-6</strain>
    </source>
</reference>
<evidence type="ECO:0000256" key="10">
    <source>
        <dbReference type="ARBA" id="ARBA00031220"/>
    </source>
</evidence>
<feature type="binding site" evidence="13">
    <location>
        <position position="178"/>
    </location>
    <ligand>
        <name>Mg(2+)</name>
        <dbReference type="ChEBI" id="CHEBI:18420"/>
        <label>2</label>
    </ligand>
</feature>
<feature type="domain" description="ExoI SH3-like" evidence="14">
    <location>
        <begin position="194"/>
        <end position="332"/>
    </location>
</feature>
<keyword evidence="9" id="KW-0234">DNA repair</keyword>
<evidence type="ECO:0000256" key="3">
    <source>
        <dbReference type="ARBA" id="ARBA00019900"/>
    </source>
</evidence>
<sequence>MGFVFYDTETTGLSKGFDQIVQFAAIHTDGDLNELDRFELRCRLQPHVVPHPKAMLANRLSIERLTDLSLPSHYDMVREIRRRLSGWGRGIFIGYNSIRFDEEMLRHAFFQNLFPAYLTSTPGCGRADAMHIVLTACADASACLTLPLAADGRKTFRLEAVAAANGLNVDAAHDAMADAQMTLALCRRVASEAPEIWSRAIRTSNKAAVADLVASEPLFILTEFYGFEASHRVVACLGPEAGNPNGRLCWDLASDPAEAVQLQTDDLAALISQREGPLRRLKTNAAPAIAMSWDAPEDWALGDVDEAERRAEWLQANPELSSRIIEAQAARWANSPLSPHVELQLYDRFPDDDDLRLMADFHGAPKIRQREIVDSFADVRLRTFGRRLLHMEHRSAFIGNDRRAADADLAERLLIDKNGPLTMPAARTLAAELVASGVADAEALLKDYGVWLDTRIARVEAFVDTLRPRLGARPQV</sequence>
<dbReference type="SUPFAM" id="SSF53098">
    <property type="entry name" value="Ribonuclease H-like"/>
    <property type="match status" value="1"/>
</dbReference>
<dbReference type="InterPro" id="IPR012337">
    <property type="entry name" value="RNaseH-like_sf"/>
</dbReference>
<proteinExistence type="predicted"/>
<evidence type="ECO:0000259" key="14">
    <source>
        <dbReference type="PROSITE" id="PS51784"/>
    </source>
</evidence>
<dbReference type="RefSeq" id="WP_008260823.1">
    <property type="nucleotide sequence ID" value="NZ_CP048751.1"/>
</dbReference>
<dbReference type="EC" id="3.1.11.1" evidence="2"/>
<protein>
    <recommendedName>
        <fullName evidence="3">Exodeoxyribonuclease I</fullName>
        <ecNumber evidence="2">3.1.11.1</ecNumber>
    </recommendedName>
    <alternativeName>
        <fullName evidence="10">DNA deoxyribophosphodiesterase</fullName>
    </alternativeName>
</protein>
<dbReference type="EMBL" id="CP048751">
    <property type="protein sequence ID" value="QIH73366.1"/>
    <property type="molecule type" value="Genomic_DNA"/>
</dbReference>
<dbReference type="InterPro" id="IPR034747">
    <property type="entry name" value="EXOI_SH3"/>
</dbReference>
<evidence type="ECO:0000259" key="15">
    <source>
        <dbReference type="PROSITE" id="PS51785"/>
    </source>
</evidence>
<dbReference type="GO" id="GO:0045004">
    <property type="term" value="P:DNA replication proofreading"/>
    <property type="evidence" value="ECO:0007669"/>
    <property type="project" value="TreeGrafter"/>
</dbReference>
<dbReference type="Pfam" id="PF08411">
    <property type="entry name" value="ExoI_SH3"/>
    <property type="match status" value="1"/>
</dbReference>
<feature type="binding site" evidence="13">
    <location>
        <position position="7"/>
    </location>
    <ligand>
        <name>Mg(2+)</name>
        <dbReference type="ChEBI" id="CHEBI:18420"/>
        <label>1</label>
    </ligand>
</feature>
<evidence type="ECO:0000256" key="6">
    <source>
        <dbReference type="ARBA" id="ARBA00022801"/>
    </source>
</evidence>
<dbReference type="KEGG" id="bmed:GYM46_10645"/>
<comment type="catalytic activity">
    <reaction evidence="1">
        <text>Exonucleolytic cleavage in the 3'- to 5'-direction to yield nucleoside 5'-phosphates.</text>
        <dbReference type="EC" id="3.1.11.1"/>
    </reaction>
</comment>
<dbReference type="SMART" id="SM00479">
    <property type="entry name" value="EXOIII"/>
    <property type="match status" value="1"/>
</dbReference>
<evidence type="ECO:0000313" key="16">
    <source>
        <dbReference type="EMBL" id="QIH73366.1"/>
    </source>
</evidence>
<dbReference type="Gene3D" id="3.30.1520.20">
    <property type="entry name" value="Exonuclease ExoI, domain 2"/>
    <property type="match status" value="1"/>
</dbReference>
<dbReference type="GO" id="GO:0003677">
    <property type="term" value="F:DNA binding"/>
    <property type="evidence" value="ECO:0007669"/>
    <property type="project" value="UniProtKB-KW"/>
</dbReference>
<dbReference type="Pfam" id="PF00929">
    <property type="entry name" value="RNase_T"/>
    <property type="match status" value="1"/>
</dbReference>
<evidence type="ECO:0000256" key="11">
    <source>
        <dbReference type="ARBA" id="ARBA00046792"/>
    </source>
</evidence>
<dbReference type="InterPro" id="IPR038649">
    <property type="entry name" value="EXOI_SH3_sf"/>
</dbReference>
<dbReference type="AlphaFoldDB" id="A0AB37E7E3"/>
<feature type="domain" description="ExoI C-terminal" evidence="15">
    <location>
        <begin position="337"/>
        <end position="456"/>
    </location>
</feature>
<dbReference type="InterPro" id="IPR013620">
    <property type="entry name" value="Exonuc_1_SH3"/>
</dbReference>
<dbReference type="InterPro" id="IPR013520">
    <property type="entry name" value="Ribonucl_H"/>
</dbReference>
<evidence type="ECO:0000256" key="2">
    <source>
        <dbReference type="ARBA" id="ARBA00012108"/>
    </source>
</evidence>
<evidence type="ECO:0000256" key="8">
    <source>
        <dbReference type="ARBA" id="ARBA00023125"/>
    </source>
</evidence>
<dbReference type="GO" id="GO:0008310">
    <property type="term" value="F:single-stranded DNA 3'-5' DNA exonuclease activity"/>
    <property type="evidence" value="ECO:0007669"/>
    <property type="project" value="UniProtKB-EC"/>
</dbReference>
<name>A0AB37E7E3_9CAUL</name>
<feature type="binding site" evidence="12">
    <location>
        <position position="157"/>
    </location>
    <ligand>
        <name>substrate</name>
    </ligand>
</feature>
<accession>A0AB37E7E3</accession>
<dbReference type="GO" id="GO:0005829">
    <property type="term" value="C:cytosol"/>
    <property type="evidence" value="ECO:0007669"/>
    <property type="project" value="TreeGrafter"/>
</dbReference>